<feature type="transmembrane region" description="Helical" evidence="9">
    <location>
        <begin position="230"/>
        <end position="249"/>
    </location>
</feature>
<feature type="transmembrane region" description="Helical" evidence="9">
    <location>
        <begin position="254"/>
        <end position="275"/>
    </location>
</feature>
<protein>
    <recommendedName>
        <fullName evidence="10">Na+/H+ antiporter NhaC-like C-terminal domain-containing protein</fullName>
    </recommendedName>
</protein>
<evidence type="ECO:0000256" key="1">
    <source>
        <dbReference type="ARBA" id="ARBA00004651"/>
    </source>
</evidence>
<feature type="transmembrane region" description="Helical" evidence="9">
    <location>
        <begin position="12"/>
        <end position="32"/>
    </location>
</feature>
<dbReference type="AlphaFoldDB" id="C0CN39"/>
<proteinExistence type="inferred from homology"/>
<organism evidence="11 12">
    <name type="scientific">Blautia hydrogenotrophica (strain DSM 10507 / JCM 14656 / S5a33)</name>
    <name type="common">Ruminococcus hydrogenotrophicus</name>
    <dbReference type="NCBI Taxonomy" id="476272"/>
    <lineage>
        <taxon>Bacteria</taxon>
        <taxon>Bacillati</taxon>
        <taxon>Bacillota</taxon>
        <taxon>Clostridia</taxon>
        <taxon>Lachnospirales</taxon>
        <taxon>Lachnospiraceae</taxon>
        <taxon>Blautia</taxon>
    </lineage>
</organism>
<reference evidence="11 12" key="1">
    <citation type="submission" date="2009-01" db="EMBL/GenBank/DDBJ databases">
        <authorList>
            <person name="Fulton L."/>
            <person name="Clifton S."/>
            <person name="Fulton B."/>
            <person name="Xu J."/>
            <person name="Minx P."/>
            <person name="Pepin K.H."/>
            <person name="Johnson M."/>
            <person name="Bhonagiri V."/>
            <person name="Nash W.E."/>
            <person name="Mardis E.R."/>
            <person name="Wilson R.K."/>
        </authorList>
    </citation>
    <scope>NUCLEOTIDE SEQUENCE [LARGE SCALE GENOMIC DNA]</scope>
    <source>
        <strain evidence="12">DSM 10507 / JCM 14656 / S5a33</strain>
    </source>
</reference>
<dbReference type="GO" id="GO:0015297">
    <property type="term" value="F:antiporter activity"/>
    <property type="evidence" value="ECO:0007669"/>
    <property type="project" value="UniProtKB-KW"/>
</dbReference>
<evidence type="ECO:0000256" key="8">
    <source>
        <dbReference type="ARBA" id="ARBA00038435"/>
    </source>
</evidence>
<evidence type="ECO:0000259" key="10">
    <source>
        <dbReference type="Pfam" id="PF03553"/>
    </source>
</evidence>
<dbReference type="Proteomes" id="UP000003100">
    <property type="component" value="Unassembled WGS sequence"/>
</dbReference>
<feature type="transmembrane region" description="Helical" evidence="9">
    <location>
        <begin position="316"/>
        <end position="334"/>
    </location>
</feature>
<feature type="transmembrane region" description="Helical" evidence="9">
    <location>
        <begin position="199"/>
        <end position="218"/>
    </location>
</feature>
<name>C0CN39_BLAHS</name>
<dbReference type="InterPro" id="IPR018461">
    <property type="entry name" value="Na/H_Antiport_NhaC-like_C"/>
</dbReference>
<dbReference type="PANTHER" id="PTHR33451">
    <property type="entry name" value="MALATE-2H(+)/NA(+)-LACTATE ANTIPORTER"/>
    <property type="match status" value="1"/>
</dbReference>
<feature type="transmembrane region" description="Helical" evidence="9">
    <location>
        <begin position="103"/>
        <end position="125"/>
    </location>
</feature>
<evidence type="ECO:0000256" key="5">
    <source>
        <dbReference type="ARBA" id="ARBA00022692"/>
    </source>
</evidence>
<keyword evidence="3" id="KW-0050">Antiport</keyword>
<keyword evidence="12" id="KW-1185">Reference proteome</keyword>
<evidence type="ECO:0000256" key="9">
    <source>
        <dbReference type="SAM" id="Phobius"/>
    </source>
</evidence>
<evidence type="ECO:0000256" key="4">
    <source>
        <dbReference type="ARBA" id="ARBA00022475"/>
    </source>
</evidence>
<evidence type="ECO:0000256" key="7">
    <source>
        <dbReference type="ARBA" id="ARBA00023136"/>
    </source>
</evidence>
<feature type="transmembrane region" description="Helical" evidence="9">
    <location>
        <begin position="38"/>
        <end position="55"/>
    </location>
</feature>
<dbReference type="InterPro" id="IPR052180">
    <property type="entry name" value="NhaC_Na-H+_Antiporter"/>
</dbReference>
<dbReference type="PANTHER" id="PTHR33451:SF5">
    <property type="entry name" value="NA+_H+ ANTIPORTER"/>
    <property type="match status" value="1"/>
</dbReference>
<keyword evidence="5 9" id="KW-0812">Transmembrane</keyword>
<dbReference type="EMBL" id="ACBZ01000123">
    <property type="protein sequence ID" value="EEG48827.1"/>
    <property type="molecule type" value="Genomic_DNA"/>
</dbReference>
<dbReference type="GeneID" id="86821045"/>
<keyword evidence="7 9" id="KW-0472">Membrane</keyword>
<dbReference type="HOGENOM" id="CLU_043525_1_0_9"/>
<reference evidence="11 12" key="2">
    <citation type="submission" date="2009-02" db="EMBL/GenBank/DDBJ databases">
        <title>Draft genome sequence of Blautia hydrogenotrophica DSM 10507 (Ruminococcus hydrogenotrophicus DSM 10507).</title>
        <authorList>
            <person name="Sudarsanam P."/>
            <person name="Ley R."/>
            <person name="Guruge J."/>
            <person name="Turnbaugh P.J."/>
            <person name="Mahowald M."/>
            <person name="Liep D."/>
            <person name="Gordon J."/>
        </authorList>
    </citation>
    <scope>NUCLEOTIDE SEQUENCE [LARGE SCALE GENOMIC DNA]</scope>
    <source>
        <strain evidence="12">DSM 10507 / JCM 14656 / S5a33</strain>
    </source>
</reference>
<comment type="caution">
    <text evidence="11">The sequence shown here is derived from an EMBL/GenBank/DDBJ whole genome shotgun (WGS) entry which is preliminary data.</text>
</comment>
<evidence type="ECO:0000256" key="6">
    <source>
        <dbReference type="ARBA" id="ARBA00022989"/>
    </source>
</evidence>
<keyword evidence="4" id="KW-1003">Cell membrane</keyword>
<evidence type="ECO:0000313" key="11">
    <source>
        <dbReference type="EMBL" id="EEG48827.1"/>
    </source>
</evidence>
<sequence>MEKKLEFYGGEWVSLSPIIIFIGLIFVTTFWWGSTSDGALWIPIFLGVVIPFFLAKNKKEYSSAVISGMASKDTAFPIATWIFAGVFSRILRESGFSAGLAGLAGSFGVGPVLFTVISFLAATLFSSATGTGFGTIAACMGVLYPTGVELGVEPAFLAGAILGGAAFGDNLAPVSDSTIASATAMKVDVPKCVRSRLKYSLPAAGITLVLTVIVGNLLDQSTNMKETLSYDPKTLLMIVPVMITMYIAVRTGDLILATTAGSLLAGATAVVFGLMDFIQIDQADAVRPALFAVSGEGMDRVVNGVVFDGLSSMTQMIVLVLLLFSAIHIMKMGYGDIKILESLSFMTKTARGSETVISFMIIILSSIMGLNAPAILTVGPSFARPLAKKQGISPYRMANLMDAQSCTWCYSLPWTCTMMYILSFTIGTEAPLSGIQITPYCFFTFAMTAVMFATIFLGIGRRDFMDSEA</sequence>
<accession>C0CN39</accession>
<evidence type="ECO:0000256" key="2">
    <source>
        <dbReference type="ARBA" id="ARBA00022448"/>
    </source>
</evidence>
<feature type="transmembrane region" description="Helical" evidence="9">
    <location>
        <begin position="437"/>
        <end position="459"/>
    </location>
</feature>
<keyword evidence="2" id="KW-0813">Transport</keyword>
<dbReference type="GO" id="GO:0005886">
    <property type="term" value="C:plasma membrane"/>
    <property type="evidence" value="ECO:0007669"/>
    <property type="project" value="UniProtKB-SubCell"/>
</dbReference>
<feature type="domain" description="Na+/H+ antiporter NhaC-like C-terminal" evidence="10">
    <location>
        <begin position="18"/>
        <end position="215"/>
    </location>
</feature>
<dbReference type="PATRIC" id="fig|476272.21.peg.1710"/>
<feature type="transmembrane region" description="Helical" evidence="9">
    <location>
        <begin position="355"/>
        <end position="376"/>
    </location>
</feature>
<evidence type="ECO:0000313" key="12">
    <source>
        <dbReference type="Proteomes" id="UP000003100"/>
    </source>
</evidence>
<comment type="similarity">
    <text evidence="8">Belongs to the NhaC Na(+)/H(+) (TC 2.A.35) antiporter family.</text>
</comment>
<comment type="subcellular location">
    <subcellularLocation>
        <location evidence="1">Cell membrane</location>
        <topology evidence="1">Multi-pass membrane protein</topology>
    </subcellularLocation>
</comment>
<dbReference type="RefSeq" id="WP_005949502.1">
    <property type="nucleotide sequence ID" value="NZ_CP136423.1"/>
</dbReference>
<evidence type="ECO:0000256" key="3">
    <source>
        <dbReference type="ARBA" id="ARBA00022449"/>
    </source>
</evidence>
<dbReference type="eggNOG" id="COG1757">
    <property type="taxonomic scope" value="Bacteria"/>
</dbReference>
<dbReference type="Pfam" id="PF03553">
    <property type="entry name" value="Na_H_antiporter"/>
    <property type="match status" value="1"/>
</dbReference>
<gene>
    <name evidence="11" type="ORF">RUMHYD_02277</name>
</gene>
<keyword evidence="6 9" id="KW-1133">Transmembrane helix</keyword>